<reference evidence="1" key="1">
    <citation type="submission" date="2018-05" db="EMBL/GenBank/DDBJ databases">
        <authorList>
            <person name="Lanie J.A."/>
            <person name="Ng W.-L."/>
            <person name="Kazmierczak K.M."/>
            <person name="Andrzejewski T.M."/>
            <person name="Davidsen T.M."/>
            <person name="Wayne K.J."/>
            <person name="Tettelin H."/>
            <person name="Glass J.I."/>
            <person name="Rusch D."/>
            <person name="Podicherti R."/>
            <person name="Tsui H.-C.T."/>
            <person name="Winkler M.E."/>
        </authorList>
    </citation>
    <scope>NUCLEOTIDE SEQUENCE</scope>
</reference>
<sequence>MVVCQNQNTKDVLQQIQNKTKSLHQNKNSELENKFLQAKTLERSGLYEEALLLFKEINKSNPGNAKYFLPLKNHLKQTESWDSLLVYTQSYSQARNNDLQSKIEFLDVYILMEEEDKWKPLAIALVLDLSIGENSIKNIFQRLVNSGKLDFAYDLLTQYRKKTGKKDFYSIELGSYLGMRMAYEKSVREYLLFLEYHPQQLQTISDRIMVFPDDPQINATIKAVLQDSPINSSQFILADLQFKLKEFDLAFETLIENDATPSMLLYFGKDLSDVREYIRANKVFTHIINSTKNEKILTETIFEIAKVFESKLVISGSELPLTGFYPNNPFFSSPYLPVKDKSGNSLQQAMEIYDSLRVTNKNAQAAYRLAEVQFRVLGDLDGALYLYQEALIHGNSKSLQIDAGLGLVNIHIAKGDLESAEKKCVELIEKTPDVLEYKIKSAQILFYKGQFDETDTKLREIIKKLPMDNVAVNDILDVMAVLIGFRHNQEEFVDFAKVQLNIQQNKRTEALEKLES</sequence>
<dbReference type="InterPro" id="IPR011990">
    <property type="entry name" value="TPR-like_helical_dom_sf"/>
</dbReference>
<dbReference type="SUPFAM" id="SSF48452">
    <property type="entry name" value="TPR-like"/>
    <property type="match status" value="1"/>
</dbReference>
<gene>
    <name evidence="1" type="ORF">METZ01_LOCUS124202</name>
</gene>
<protein>
    <recommendedName>
        <fullName evidence="2">Tetratricopeptide repeat-like domain-containing protein</fullName>
    </recommendedName>
</protein>
<dbReference type="Gene3D" id="1.25.40.10">
    <property type="entry name" value="Tetratricopeptide repeat domain"/>
    <property type="match status" value="1"/>
</dbReference>
<organism evidence="1">
    <name type="scientific">marine metagenome</name>
    <dbReference type="NCBI Taxonomy" id="408172"/>
    <lineage>
        <taxon>unclassified sequences</taxon>
        <taxon>metagenomes</taxon>
        <taxon>ecological metagenomes</taxon>
    </lineage>
</organism>
<name>A0A381Y2W6_9ZZZZ</name>
<dbReference type="EMBL" id="UINC01017264">
    <property type="protein sequence ID" value="SVA71348.1"/>
    <property type="molecule type" value="Genomic_DNA"/>
</dbReference>
<proteinExistence type="predicted"/>
<accession>A0A381Y2W6</accession>
<evidence type="ECO:0008006" key="2">
    <source>
        <dbReference type="Google" id="ProtNLM"/>
    </source>
</evidence>
<feature type="non-terminal residue" evidence="1">
    <location>
        <position position="516"/>
    </location>
</feature>
<dbReference type="AlphaFoldDB" id="A0A381Y2W6"/>
<evidence type="ECO:0000313" key="1">
    <source>
        <dbReference type="EMBL" id="SVA71348.1"/>
    </source>
</evidence>